<feature type="transmembrane region" description="Helical" evidence="6">
    <location>
        <begin position="12"/>
        <end position="37"/>
    </location>
</feature>
<name>A0ABS8L228_9HYPH</name>
<dbReference type="RefSeq" id="WP_230553800.1">
    <property type="nucleotide sequence ID" value="NZ_JAJISD010000014.1"/>
</dbReference>
<dbReference type="InterPro" id="IPR036259">
    <property type="entry name" value="MFS_trans_sf"/>
</dbReference>
<feature type="transmembrane region" description="Helical" evidence="6">
    <location>
        <begin position="57"/>
        <end position="76"/>
    </location>
</feature>
<dbReference type="Pfam" id="PF07690">
    <property type="entry name" value="MFS_1"/>
    <property type="match status" value="1"/>
</dbReference>
<dbReference type="EMBL" id="JAJISD010000014">
    <property type="protein sequence ID" value="MCC8432380.1"/>
    <property type="molecule type" value="Genomic_DNA"/>
</dbReference>
<evidence type="ECO:0000256" key="4">
    <source>
        <dbReference type="ARBA" id="ARBA00022989"/>
    </source>
</evidence>
<feature type="transmembrane region" description="Helical" evidence="6">
    <location>
        <begin position="115"/>
        <end position="133"/>
    </location>
</feature>
<feature type="transmembrane region" description="Helical" evidence="6">
    <location>
        <begin position="174"/>
        <end position="194"/>
    </location>
</feature>
<dbReference type="InterPro" id="IPR011701">
    <property type="entry name" value="MFS"/>
</dbReference>
<dbReference type="Gene3D" id="1.20.1250.20">
    <property type="entry name" value="MFS general substrate transporter like domains"/>
    <property type="match status" value="1"/>
</dbReference>
<evidence type="ECO:0000256" key="5">
    <source>
        <dbReference type="ARBA" id="ARBA00023136"/>
    </source>
</evidence>
<evidence type="ECO:0000256" key="2">
    <source>
        <dbReference type="ARBA" id="ARBA00022475"/>
    </source>
</evidence>
<feature type="transmembrane region" description="Helical" evidence="6">
    <location>
        <begin position="145"/>
        <end position="162"/>
    </location>
</feature>
<keyword evidence="2" id="KW-1003">Cell membrane</keyword>
<keyword evidence="3 6" id="KW-0812">Transmembrane</keyword>
<evidence type="ECO:0000256" key="6">
    <source>
        <dbReference type="SAM" id="Phobius"/>
    </source>
</evidence>
<feature type="domain" description="Major facilitator superfamily (MFS) profile" evidence="7">
    <location>
        <begin position="19"/>
        <end position="420"/>
    </location>
</feature>
<comment type="caution">
    <text evidence="8">The sequence shown here is derived from an EMBL/GenBank/DDBJ whole genome shotgun (WGS) entry which is preliminary data.</text>
</comment>
<dbReference type="Proteomes" id="UP001198862">
    <property type="component" value="Unassembled WGS sequence"/>
</dbReference>
<protein>
    <submittedName>
        <fullName evidence="8">MFS transporter</fullName>
    </submittedName>
</protein>
<feature type="transmembrane region" description="Helical" evidence="6">
    <location>
        <begin position="268"/>
        <end position="288"/>
    </location>
</feature>
<feature type="transmembrane region" description="Helical" evidence="6">
    <location>
        <begin position="324"/>
        <end position="349"/>
    </location>
</feature>
<accession>A0ABS8L228</accession>
<feature type="transmembrane region" description="Helical" evidence="6">
    <location>
        <begin position="361"/>
        <end position="381"/>
    </location>
</feature>
<sequence length="426" mass="44494">MPADNPAPATPALVSGARLVAVVCAAQIFVQLGAGFWPALLPQMMENWRLTNSEAGWITAIFFGAYMVSVPVLVTLTDRVDAKRIYLFGVACTVLGHLLFGLTADGFWSAMATRALAGLGWAGTYMTGLKLLADQVTPKLMSRAVTGHAASIGISGAVSYLLGDVLADQFGWRLAFVFSAATAFIAWLMVASVVPSRRARPATSQQTPAKPASGGGLFDFRPVIRNSSSFAYSVVYCVHTLEMSALRGWGVAFLAFVATHTGLKDETLSPALVVTVLALLGTLASIAGNEASIRFGRRRLVATAMILSIGFAAIVGFAGSTSYWLAVGLLIAYGMVVWLDSSSVTAGAAGNAEPARRGATLAVHSTLGYAGGFVGPLIIGWTLDLAGGMSPMAWGLAFASIGVLILLTLVAFLMMRPANLLGDHGR</sequence>
<dbReference type="PANTHER" id="PTHR43124:SF3">
    <property type="entry name" value="CHLORAMPHENICOL EFFLUX PUMP RV0191"/>
    <property type="match status" value="1"/>
</dbReference>
<organism evidence="8 9">
    <name type="scientific">Reyranella aquatilis</name>
    <dbReference type="NCBI Taxonomy" id="2035356"/>
    <lineage>
        <taxon>Bacteria</taxon>
        <taxon>Pseudomonadati</taxon>
        <taxon>Pseudomonadota</taxon>
        <taxon>Alphaproteobacteria</taxon>
        <taxon>Hyphomicrobiales</taxon>
        <taxon>Reyranellaceae</taxon>
        <taxon>Reyranella</taxon>
    </lineage>
</organism>
<dbReference type="PROSITE" id="PS50850">
    <property type="entry name" value="MFS"/>
    <property type="match status" value="1"/>
</dbReference>
<keyword evidence="4 6" id="KW-1133">Transmembrane helix</keyword>
<evidence type="ECO:0000256" key="3">
    <source>
        <dbReference type="ARBA" id="ARBA00022692"/>
    </source>
</evidence>
<keyword evidence="5 6" id="KW-0472">Membrane</keyword>
<dbReference type="PANTHER" id="PTHR43124">
    <property type="entry name" value="PURINE EFFLUX PUMP PBUE"/>
    <property type="match status" value="1"/>
</dbReference>
<feature type="transmembrane region" description="Helical" evidence="6">
    <location>
        <begin position="85"/>
        <end position="103"/>
    </location>
</feature>
<comment type="subcellular location">
    <subcellularLocation>
        <location evidence="1">Cell membrane</location>
        <topology evidence="1">Multi-pass membrane protein</topology>
    </subcellularLocation>
</comment>
<feature type="transmembrane region" description="Helical" evidence="6">
    <location>
        <begin position="393"/>
        <end position="414"/>
    </location>
</feature>
<proteinExistence type="predicted"/>
<dbReference type="SUPFAM" id="SSF103473">
    <property type="entry name" value="MFS general substrate transporter"/>
    <property type="match status" value="1"/>
</dbReference>
<feature type="transmembrane region" description="Helical" evidence="6">
    <location>
        <begin position="300"/>
        <end position="318"/>
    </location>
</feature>
<gene>
    <name evidence="8" type="ORF">LJ725_25680</name>
</gene>
<evidence type="ECO:0000313" key="8">
    <source>
        <dbReference type="EMBL" id="MCC8432380.1"/>
    </source>
</evidence>
<reference evidence="8 9" key="1">
    <citation type="submission" date="2021-11" db="EMBL/GenBank/DDBJ databases">
        <authorList>
            <person name="Lee D.-H."/>
            <person name="Kim S.-B."/>
        </authorList>
    </citation>
    <scope>NUCLEOTIDE SEQUENCE [LARGE SCALE GENOMIC DNA]</scope>
    <source>
        <strain evidence="8 9">KCTC 52223</strain>
    </source>
</reference>
<feature type="transmembrane region" description="Helical" evidence="6">
    <location>
        <begin position="230"/>
        <end position="256"/>
    </location>
</feature>
<dbReference type="InterPro" id="IPR050189">
    <property type="entry name" value="MFS_Efflux_Transporters"/>
</dbReference>
<dbReference type="InterPro" id="IPR020846">
    <property type="entry name" value="MFS_dom"/>
</dbReference>
<evidence type="ECO:0000259" key="7">
    <source>
        <dbReference type="PROSITE" id="PS50850"/>
    </source>
</evidence>
<evidence type="ECO:0000256" key="1">
    <source>
        <dbReference type="ARBA" id="ARBA00004651"/>
    </source>
</evidence>
<evidence type="ECO:0000313" key="9">
    <source>
        <dbReference type="Proteomes" id="UP001198862"/>
    </source>
</evidence>
<keyword evidence="9" id="KW-1185">Reference proteome</keyword>